<name>A0A9Q0MIR8_9DIPT</name>
<feature type="region of interest" description="Disordered" evidence="1">
    <location>
        <begin position="964"/>
        <end position="1051"/>
    </location>
</feature>
<feature type="compositionally biased region" description="Polar residues" evidence="1">
    <location>
        <begin position="724"/>
        <end position="735"/>
    </location>
</feature>
<feature type="compositionally biased region" description="Polar residues" evidence="1">
    <location>
        <begin position="778"/>
        <end position="809"/>
    </location>
</feature>
<reference evidence="2" key="1">
    <citation type="submission" date="2022-07" db="EMBL/GenBank/DDBJ databases">
        <authorList>
            <person name="Trinca V."/>
            <person name="Uliana J.V.C."/>
            <person name="Torres T.T."/>
            <person name="Ward R.J."/>
            <person name="Monesi N."/>
        </authorList>
    </citation>
    <scope>NUCLEOTIDE SEQUENCE</scope>
    <source>
        <strain evidence="2">HSMRA1968</strain>
        <tissue evidence="2">Whole embryos</tissue>
    </source>
</reference>
<accession>A0A9Q0MIR8</accession>
<proteinExistence type="predicted"/>
<comment type="caution">
    <text evidence="2">The sequence shown here is derived from an EMBL/GenBank/DDBJ whole genome shotgun (WGS) entry which is preliminary data.</text>
</comment>
<dbReference type="EMBL" id="WJQU01003611">
    <property type="protein sequence ID" value="KAJ6623381.1"/>
    <property type="molecule type" value="Genomic_DNA"/>
</dbReference>
<dbReference type="OrthoDB" id="6022652at2759"/>
<gene>
    <name evidence="2" type="ORF">Bhyg_16633</name>
</gene>
<organism evidence="2 3">
    <name type="scientific">Pseudolycoriella hygida</name>
    <dbReference type="NCBI Taxonomy" id="35572"/>
    <lineage>
        <taxon>Eukaryota</taxon>
        <taxon>Metazoa</taxon>
        <taxon>Ecdysozoa</taxon>
        <taxon>Arthropoda</taxon>
        <taxon>Hexapoda</taxon>
        <taxon>Insecta</taxon>
        <taxon>Pterygota</taxon>
        <taxon>Neoptera</taxon>
        <taxon>Endopterygota</taxon>
        <taxon>Diptera</taxon>
        <taxon>Nematocera</taxon>
        <taxon>Sciaroidea</taxon>
        <taxon>Sciaridae</taxon>
        <taxon>Pseudolycoriella</taxon>
    </lineage>
</organism>
<feature type="compositionally biased region" description="Low complexity" evidence="1">
    <location>
        <begin position="1008"/>
        <end position="1018"/>
    </location>
</feature>
<keyword evidence="3" id="KW-1185">Reference proteome</keyword>
<evidence type="ECO:0000313" key="3">
    <source>
        <dbReference type="Proteomes" id="UP001151699"/>
    </source>
</evidence>
<feature type="compositionally biased region" description="Polar residues" evidence="1">
    <location>
        <begin position="987"/>
        <end position="1004"/>
    </location>
</feature>
<protein>
    <submittedName>
        <fullName evidence="2">Uncharacterized protein</fullName>
    </submittedName>
</protein>
<feature type="compositionally biased region" description="Low complexity" evidence="1">
    <location>
        <begin position="585"/>
        <end position="598"/>
    </location>
</feature>
<feature type="region of interest" description="Disordered" evidence="1">
    <location>
        <begin position="693"/>
        <end position="809"/>
    </location>
</feature>
<evidence type="ECO:0000256" key="1">
    <source>
        <dbReference type="SAM" id="MobiDB-lite"/>
    </source>
</evidence>
<feature type="region of interest" description="Disordered" evidence="1">
    <location>
        <begin position="562"/>
        <end position="627"/>
    </location>
</feature>
<evidence type="ECO:0000313" key="2">
    <source>
        <dbReference type="EMBL" id="KAJ6623381.1"/>
    </source>
</evidence>
<feature type="compositionally biased region" description="Polar residues" evidence="1">
    <location>
        <begin position="1026"/>
        <end position="1035"/>
    </location>
</feature>
<sequence length="1282" mass="145273">MSQPEHQESIQHIDTIEPNTTKTCKMQESTIVFASDCNQSPPQTVTIQNCDKNLLLTKSTPIKGDVNTHDDAKSVLINRTKIGNEREECSIKTDDSDSSALTNNCDKSLDDSLSEVKSLPKPILNANGRGTLSKKSVSFDTDDEKIKKFINGDVIVDKQNPFRSENAKRREEFFRKSSEPPVIPAEDFVTTEDVLKESKYVKTYVKNPDLYFEYDPTLKQRLQKEEEEERKRNIPVRRSKFSRSTNERLKEIQSKFSPTTILYAQPKIFSSSSDEVDSRFLSRNRNRTKDKRYPDLSQIKVKVGTDIENSLFNPEEVALNALKFDARIKNSSFGSQDDLDDIADLTSTSVESVIENPSIEKCENGSCVEQQEEEQPKQTFTNTVSSKEFQEFLKKKGLTLLPESKRLQQQSNDTVNVSDLSIEGTAEMDSKKTKKPSVLQRLFPSRIFLSKRRTTPKQPIPEPKKLYTTLSDDEVNRTPGVKRVVLERQSYHAGNSSEPEYMKNLHYQKQMMDDGSSSISSALTNAESYVDMNVPVAKKRAENMENYIDMDTKKNDRGIEHYFQSPTSRKDDTESSKSSLGVRYIDSSSSNNTITNDTPQKSAPIGEKPIPKSRQYSSGRNSVPVMSPSERLEYHRNLYNNSAIPTSIKNRKDPVSFKANSADMNDGIIKPRVQRPLLSVDSKLSNKIVTANDEADIRPTNPPIPMKRNLERQSLNYKKPGSVESATYGSLNRTVSLDKSEIKRRNPPKPLERSKPVQSLAMNQKAIPTKSSNDRSPRTPNETFLGSPKCTSTPLGNSEQPQFKSNSKSANGDFYFHKKNESISPIVDEAQLNFLDRKLELNKYSWAKLRELKDETDRQLYNKPLVIQTDSTTQQRVYEGKVIDGRNAADFGLTQLQQNHLQTSQQQLNFQPRCQSALDNFSSRNTYGTIQNPGNPVILRKKPIGGMSREEIMSKVQEFCRKSMNNTPTKNLKGSVDQLNHRGGSYMNRTSSSEISPVSYTSLDSRATHSMSSSRSSAKFAPQVPQRVQSLQKDNPPTYAPVNKRGSIQSTNSDVFYTPVNRRVNQMPNHLTYSDSDSVFLPNQSNQTIVPTNQLRPSQRIVLLNSNQISPQQVITYQTPVPTRQIPEKIYTSRQNDIYGRVYPHNPTYGYIQGHASTPTQIYYTNTNTNQKRIGMDGRATPLILHAIHQPHTNGDHYGDGRSDAIVVLENVDEIYRPIMPNKVIVQPRLKTQNYVRSGNHIVPYESESCSEAEEVQRIMQNRENGEQEEEVLPKKITLSQT</sequence>
<feature type="region of interest" description="Disordered" evidence="1">
    <location>
        <begin position="1262"/>
        <end position="1282"/>
    </location>
</feature>
<dbReference type="Proteomes" id="UP001151699">
    <property type="component" value="Unassembled WGS sequence"/>
</dbReference>
<feature type="compositionally biased region" description="Basic and acidic residues" evidence="1">
    <location>
        <begin position="736"/>
        <end position="755"/>
    </location>
</feature>